<dbReference type="InterPro" id="IPR014284">
    <property type="entry name" value="RNA_pol_sigma-70_dom"/>
</dbReference>
<dbReference type="GO" id="GO:0061710">
    <property type="term" value="F:L-threonylcarbamoyladenylate synthase"/>
    <property type="evidence" value="ECO:0007669"/>
    <property type="project" value="UniProtKB-EC"/>
</dbReference>
<dbReference type="RefSeq" id="WP_280656999.1">
    <property type="nucleotide sequence ID" value="NZ_JANQDO010000071.1"/>
</dbReference>
<dbReference type="InterPro" id="IPR052532">
    <property type="entry name" value="SUA5_domain"/>
</dbReference>
<dbReference type="Gene3D" id="3.90.870.10">
    <property type="entry name" value="DHBP synthase"/>
    <property type="match status" value="1"/>
</dbReference>
<evidence type="ECO:0000259" key="1">
    <source>
        <dbReference type="PROSITE" id="PS51163"/>
    </source>
</evidence>
<dbReference type="SUPFAM" id="SSF55821">
    <property type="entry name" value="YrdC/RibB"/>
    <property type="match status" value="1"/>
</dbReference>
<feature type="domain" description="YrdC-like" evidence="1">
    <location>
        <begin position="156"/>
        <end position="343"/>
    </location>
</feature>
<dbReference type="PANTHER" id="PTHR42828">
    <property type="entry name" value="DHBP SYNTHASE RIBB-LIKE ALPHA/BETA DOMAIN-CONTAINING PROTEIN"/>
    <property type="match status" value="1"/>
</dbReference>
<dbReference type="Proteomes" id="UP001159371">
    <property type="component" value="Unassembled WGS sequence"/>
</dbReference>
<name>A0ABT6K4A6_9CYAN</name>
<dbReference type="EMBL" id="JANQDO010000071">
    <property type="protein sequence ID" value="MDH6057192.1"/>
    <property type="molecule type" value="Genomic_DNA"/>
</dbReference>
<dbReference type="PROSITE" id="PS51163">
    <property type="entry name" value="YRDC"/>
    <property type="match status" value="1"/>
</dbReference>
<dbReference type="SUPFAM" id="SSF88659">
    <property type="entry name" value="Sigma3 and sigma4 domains of RNA polymerase sigma factors"/>
    <property type="match status" value="1"/>
</dbReference>
<dbReference type="Gene3D" id="1.10.1740.10">
    <property type="match status" value="1"/>
</dbReference>
<dbReference type="InterPro" id="IPR017945">
    <property type="entry name" value="DHBP_synth_RibB-like_a/b_dom"/>
</dbReference>
<dbReference type="InterPro" id="IPR007627">
    <property type="entry name" value="RNA_pol_sigma70_r2"/>
</dbReference>
<dbReference type="InterPro" id="IPR013325">
    <property type="entry name" value="RNA_pol_sigma_r2"/>
</dbReference>
<keyword evidence="2" id="KW-0808">Transferase</keyword>
<gene>
    <name evidence="2" type="ORF">NWP19_10460</name>
</gene>
<evidence type="ECO:0000313" key="3">
    <source>
        <dbReference type="Proteomes" id="UP001159371"/>
    </source>
</evidence>
<dbReference type="SUPFAM" id="SSF88946">
    <property type="entry name" value="Sigma2 domain of RNA polymerase sigma factors"/>
    <property type="match status" value="1"/>
</dbReference>
<comment type="caution">
    <text evidence="2">The sequence shown here is derived from an EMBL/GenBank/DDBJ whole genome shotgun (WGS) entry which is preliminary data.</text>
</comment>
<evidence type="ECO:0000313" key="2">
    <source>
        <dbReference type="EMBL" id="MDH6057192.1"/>
    </source>
</evidence>
<dbReference type="NCBIfam" id="TIGR02937">
    <property type="entry name" value="sigma70-ECF"/>
    <property type="match status" value="1"/>
</dbReference>
<sequence>MASHPQPDDRVLWQQFKGGDEAAFATVYRRHVQTLFRYGMSLRPDEDFVRDCLHDVFVEVWTKRERLGDTDSIKFYLIKSLKNRIFNQVEKQARLAPVDPAPGWNPVETATYATPSPEADFIQHQDETHRLDRLSRCLDRLPPRQREAVQLRYFEGLDYRQVAEVLRGGGLVIYPTDTVYGLGCDIHNARAVERVARIKGIKPQKADFSFICYDLSHISDYAKVSNAAFKLMKKALPGPFTFVLEASGRVPKILNTSKKTVGIRVPDNDIPRLLVQELGNPIITTSIHDDDDIVEYSTDPELIFEKVQHLVDVVIDGGYGQNVPSTIVDATTDDFDIIRQGLGNLDDFL</sequence>
<dbReference type="InterPro" id="IPR006070">
    <property type="entry name" value="Sua5-like_dom"/>
</dbReference>
<dbReference type="Pfam" id="PF01300">
    <property type="entry name" value="Sua5_yciO_yrdC"/>
    <property type="match status" value="1"/>
</dbReference>
<dbReference type="NCBIfam" id="TIGR00057">
    <property type="entry name" value="L-threonylcarbamoyladenylate synthase"/>
    <property type="match status" value="1"/>
</dbReference>
<reference evidence="2 3" key="1">
    <citation type="journal article" date="2023" name="J. Phycol.">
        <title>Chrysosporum ovalisporum is synonymous with the true-branching cyanobacterium Umezakia natans (Nostocales/Aphanizomenonaceae).</title>
        <authorList>
            <person name="McGregor G.B."/>
            <person name="Sendall B.C."/>
            <person name="Niiyama Y."/>
            <person name="Tuji A."/>
            <person name="Willis A."/>
        </authorList>
    </citation>
    <scope>NUCLEOTIDE SEQUENCE [LARGE SCALE GENOMIC DNA]</scope>
    <source>
        <strain evidence="2 3">FSS-43</strain>
    </source>
</reference>
<protein>
    <submittedName>
        <fullName evidence="2">L-threonylcarbamoyladenylate synthase</fullName>
        <ecNumber evidence="2">2.7.7.87</ecNumber>
    </submittedName>
</protein>
<dbReference type="PANTHER" id="PTHR42828:SF3">
    <property type="entry name" value="THREONYLCARBAMOYL-AMP SYNTHASE"/>
    <property type="match status" value="1"/>
</dbReference>
<keyword evidence="2" id="KW-0548">Nucleotidyltransferase</keyword>
<organism evidence="2 3">
    <name type="scientific">Umezakia ovalisporum FSS-43</name>
    <dbReference type="NCBI Taxonomy" id="2740520"/>
    <lineage>
        <taxon>Bacteria</taxon>
        <taxon>Bacillati</taxon>
        <taxon>Cyanobacteriota</taxon>
        <taxon>Cyanophyceae</taxon>
        <taxon>Nostocales</taxon>
        <taxon>Nodulariaceae</taxon>
        <taxon>Umezakia</taxon>
    </lineage>
</organism>
<dbReference type="InterPro" id="IPR013324">
    <property type="entry name" value="RNA_pol_sigma_r3/r4-like"/>
</dbReference>
<dbReference type="EC" id="2.7.7.87" evidence="2"/>
<keyword evidence="3" id="KW-1185">Reference proteome</keyword>
<dbReference type="Pfam" id="PF04542">
    <property type="entry name" value="Sigma70_r2"/>
    <property type="match status" value="1"/>
</dbReference>
<dbReference type="CDD" id="cd06171">
    <property type="entry name" value="Sigma70_r4"/>
    <property type="match status" value="1"/>
</dbReference>
<proteinExistence type="predicted"/>
<accession>A0ABT6K4A6</accession>